<feature type="domain" description="Cytochrome c oxidase subunit IV bacterial aa3 type" evidence="2">
    <location>
        <begin position="58"/>
        <end position="86"/>
    </location>
</feature>
<dbReference type="InterPro" id="IPR036596">
    <property type="entry name" value="Cyt-C_aa3_sf"/>
</dbReference>
<dbReference type="SUPFAM" id="SSF81469">
    <property type="entry name" value="Bacterial aa3 type cytochrome c oxidase subunit IV"/>
    <property type="match status" value="1"/>
</dbReference>
<dbReference type="Pfam" id="PF07835">
    <property type="entry name" value="COX4_pro_2"/>
    <property type="match status" value="1"/>
</dbReference>
<keyword evidence="1" id="KW-0812">Transmembrane</keyword>
<proteinExistence type="predicted"/>
<evidence type="ECO:0000259" key="2">
    <source>
        <dbReference type="Pfam" id="PF07835"/>
    </source>
</evidence>
<accession>A0AAU7JJN3</accession>
<evidence type="ECO:0000313" key="3">
    <source>
        <dbReference type="EMBL" id="XBO40354.1"/>
    </source>
</evidence>
<name>A0AAU7JJN3_9HYPH</name>
<reference evidence="3" key="1">
    <citation type="submission" date="2024-05" db="EMBL/GenBank/DDBJ databases">
        <authorList>
            <person name="Kim S."/>
            <person name="Heo J."/>
            <person name="Choi H."/>
            <person name="Choi Y."/>
            <person name="Kwon S.-W."/>
            <person name="Kim Y."/>
        </authorList>
    </citation>
    <scope>NUCLEOTIDE SEQUENCE</scope>
    <source>
        <strain evidence="3">KACC 23698</strain>
    </source>
</reference>
<dbReference type="Gene3D" id="1.20.5.160">
    <property type="entry name" value="Bacterial aa3 type cytochrome c oxidase subunit IV"/>
    <property type="match status" value="1"/>
</dbReference>
<protein>
    <submittedName>
        <fullName evidence="3">Aa3-type cytochrome c oxidase subunit IV</fullName>
    </submittedName>
</protein>
<gene>
    <name evidence="3" type="ORF">ABEG18_06145</name>
</gene>
<feature type="transmembrane region" description="Helical" evidence="1">
    <location>
        <begin position="68"/>
        <end position="90"/>
    </location>
</feature>
<sequence>MTDRPTHRKAAERARIMGKRGTKTVYNAPAGGRDIREGYGEMSVTPEYRPEPPDSNTDLEEHEQTYRLFVRAVQVATIGAVVLVFMVYLYTA</sequence>
<dbReference type="RefSeq" id="WP_406857210.1">
    <property type="nucleotide sequence ID" value="NZ_CP157484.1"/>
</dbReference>
<dbReference type="AlphaFoldDB" id="A0AAU7JJN3"/>
<evidence type="ECO:0000256" key="1">
    <source>
        <dbReference type="SAM" id="Phobius"/>
    </source>
</evidence>
<keyword evidence="1" id="KW-0472">Membrane</keyword>
<keyword evidence="1" id="KW-1133">Transmembrane helix</keyword>
<organism evidence="3">
    <name type="scientific">Alsobacter sp. KACC 23698</name>
    <dbReference type="NCBI Taxonomy" id="3149229"/>
    <lineage>
        <taxon>Bacteria</taxon>
        <taxon>Pseudomonadati</taxon>
        <taxon>Pseudomonadota</taxon>
        <taxon>Alphaproteobacteria</taxon>
        <taxon>Hyphomicrobiales</taxon>
        <taxon>Alsobacteraceae</taxon>
        <taxon>Alsobacter</taxon>
    </lineage>
</organism>
<dbReference type="InterPro" id="IPR012422">
    <property type="entry name" value="Cyt_c_oxidase_su4_bac-aa3"/>
</dbReference>
<dbReference type="EMBL" id="CP157484">
    <property type="protein sequence ID" value="XBO40354.1"/>
    <property type="molecule type" value="Genomic_DNA"/>
</dbReference>